<comment type="similarity">
    <text evidence="1">Belongs to the complex I 49 kDa subunit family.</text>
</comment>
<keyword evidence="3" id="KW-0520">NAD</keyword>
<dbReference type="PANTHER" id="PTHR11993">
    <property type="entry name" value="NADH-UBIQUINONE OXIDOREDUCTASE 49 KDA SUBUNIT"/>
    <property type="match status" value="1"/>
</dbReference>
<name>A0AAW0LEY3_QUESU</name>
<dbReference type="PANTHER" id="PTHR11993:SF10">
    <property type="entry name" value="NADH DEHYDROGENASE [UBIQUINONE] IRON-SULFUR PROTEIN 2, MITOCHONDRIAL"/>
    <property type="match status" value="1"/>
</dbReference>
<evidence type="ECO:0000256" key="3">
    <source>
        <dbReference type="ARBA" id="ARBA00023027"/>
    </source>
</evidence>
<dbReference type="InterPro" id="IPR029014">
    <property type="entry name" value="NiFe-Hase_large"/>
</dbReference>
<feature type="signal peptide" evidence="4">
    <location>
        <begin position="1"/>
        <end position="40"/>
    </location>
</feature>
<gene>
    <name evidence="5" type="primary">ndhH</name>
    <name evidence="5" type="ORF">CFP56_002870</name>
</gene>
<dbReference type="GO" id="GO:0016651">
    <property type="term" value="F:oxidoreductase activity, acting on NAD(P)H"/>
    <property type="evidence" value="ECO:0007669"/>
    <property type="project" value="InterPro"/>
</dbReference>
<keyword evidence="2" id="KW-1278">Translocase</keyword>
<dbReference type="Proteomes" id="UP000237347">
    <property type="component" value="Unassembled WGS sequence"/>
</dbReference>
<dbReference type="GO" id="GO:0009535">
    <property type="term" value="C:chloroplast thylakoid membrane"/>
    <property type="evidence" value="ECO:0007669"/>
    <property type="project" value="TreeGrafter"/>
</dbReference>
<dbReference type="SUPFAM" id="SSF56762">
    <property type="entry name" value="HydB/Nqo4-like"/>
    <property type="match status" value="1"/>
</dbReference>
<dbReference type="EMBL" id="PKMF04000113">
    <property type="protein sequence ID" value="KAK7849449.1"/>
    <property type="molecule type" value="Genomic_DNA"/>
</dbReference>
<evidence type="ECO:0000313" key="5">
    <source>
        <dbReference type="EMBL" id="KAK7849449.1"/>
    </source>
</evidence>
<reference evidence="5 6" key="1">
    <citation type="journal article" date="2018" name="Sci. Data">
        <title>The draft genome sequence of cork oak.</title>
        <authorList>
            <person name="Ramos A.M."/>
            <person name="Usie A."/>
            <person name="Barbosa P."/>
            <person name="Barros P.M."/>
            <person name="Capote T."/>
            <person name="Chaves I."/>
            <person name="Simoes F."/>
            <person name="Abreu I."/>
            <person name="Carrasquinho I."/>
            <person name="Faro C."/>
            <person name="Guimaraes J.B."/>
            <person name="Mendonca D."/>
            <person name="Nobrega F."/>
            <person name="Rodrigues L."/>
            <person name="Saibo N.J.M."/>
            <person name="Varela M.C."/>
            <person name="Egas C."/>
            <person name="Matos J."/>
            <person name="Miguel C.M."/>
            <person name="Oliveira M.M."/>
            <person name="Ricardo C.P."/>
            <person name="Goncalves S."/>
        </authorList>
    </citation>
    <scope>NUCLEOTIDE SEQUENCE [LARGE SCALE GENOMIC DNA]</scope>
    <source>
        <strain evidence="6">cv. HL8</strain>
    </source>
</reference>
<evidence type="ECO:0000313" key="6">
    <source>
        <dbReference type="Proteomes" id="UP000237347"/>
    </source>
</evidence>
<comment type="caution">
    <text evidence="5">The sequence shown here is derived from an EMBL/GenBank/DDBJ whole genome shotgun (WGS) entry which is preliminary data.</text>
</comment>
<dbReference type="Gene3D" id="1.10.645.10">
    <property type="entry name" value="Cytochrome-c3 Hydrogenase, chain B"/>
    <property type="match status" value="1"/>
</dbReference>
<keyword evidence="4" id="KW-0732">Signal</keyword>
<organism evidence="5 6">
    <name type="scientific">Quercus suber</name>
    <name type="common">Cork oak</name>
    <dbReference type="NCBI Taxonomy" id="58331"/>
    <lineage>
        <taxon>Eukaryota</taxon>
        <taxon>Viridiplantae</taxon>
        <taxon>Streptophyta</taxon>
        <taxon>Embryophyta</taxon>
        <taxon>Tracheophyta</taxon>
        <taxon>Spermatophyta</taxon>
        <taxon>Magnoliopsida</taxon>
        <taxon>eudicotyledons</taxon>
        <taxon>Gunneridae</taxon>
        <taxon>Pentapetalae</taxon>
        <taxon>rosids</taxon>
        <taxon>fabids</taxon>
        <taxon>Fagales</taxon>
        <taxon>Fagaceae</taxon>
        <taxon>Quercus</taxon>
    </lineage>
</organism>
<sequence>MNIPITRKDLMIVNIGPHHLSMHCLLLLIVTLNGENVTDCEPILCYLHNGWEKIVENQTIIQYLPYIAHWII</sequence>
<dbReference type="InterPro" id="IPR022885">
    <property type="entry name" value="NDH1_su_D/H"/>
</dbReference>
<proteinExistence type="inferred from homology"/>
<evidence type="ECO:0000256" key="2">
    <source>
        <dbReference type="ARBA" id="ARBA00022967"/>
    </source>
</evidence>
<evidence type="ECO:0000256" key="1">
    <source>
        <dbReference type="ARBA" id="ARBA00005769"/>
    </source>
</evidence>
<evidence type="ECO:0000256" key="4">
    <source>
        <dbReference type="SAM" id="SignalP"/>
    </source>
</evidence>
<protein>
    <submittedName>
        <fullName evidence="5">Nad(P)h-quinone oxidoreductase subunit h</fullName>
    </submittedName>
</protein>
<keyword evidence="6" id="KW-1185">Reference proteome</keyword>
<feature type="chain" id="PRO_5043878021" evidence="4">
    <location>
        <begin position="41"/>
        <end position="72"/>
    </location>
</feature>
<accession>A0AAW0LEY3</accession>
<dbReference type="AlphaFoldDB" id="A0AAW0LEY3"/>